<dbReference type="Pfam" id="PF00905">
    <property type="entry name" value="Transpeptidase"/>
    <property type="match status" value="1"/>
</dbReference>
<evidence type="ECO:0000259" key="18">
    <source>
        <dbReference type="Pfam" id="PF00912"/>
    </source>
</evidence>
<evidence type="ECO:0000256" key="15">
    <source>
        <dbReference type="ARBA" id="ARBA00049902"/>
    </source>
</evidence>
<accession>A0ABN1B7L2</accession>
<evidence type="ECO:0000256" key="1">
    <source>
        <dbReference type="ARBA" id="ARBA00022475"/>
    </source>
</evidence>
<dbReference type="EMBL" id="BAAADO010000003">
    <property type="protein sequence ID" value="GAA0490893.1"/>
    <property type="molecule type" value="Genomic_DNA"/>
</dbReference>
<dbReference type="Pfam" id="PF00912">
    <property type="entry name" value="Transgly"/>
    <property type="match status" value="1"/>
</dbReference>
<dbReference type="InterPro" id="IPR001264">
    <property type="entry name" value="Glyco_trans_51"/>
</dbReference>
<comment type="caution">
    <text evidence="19">The sequence shown here is derived from an EMBL/GenBank/DDBJ whole genome shotgun (WGS) entry which is preliminary data.</text>
</comment>
<dbReference type="InterPro" id="IPR036950">
    <property type="entry name" value="PBP_transglycosylase"/>
</dbReference>
<keyword evidence="2" id="KW-0121">Carboxypeptidase</keyword>
<evidence type="ECO:0000313" key="20">
    <source>
        <dbReference type="Proteomes" id="UP001500880"/>
    </source>
</evidence>
<sequence>MLKRTRIKELWNQQHPAVKWALILGSGTILLSIIGFSLILLGGKWVVDDKGFVFSEATVIQTESGEEVATLYSENRTYVPIDQIPDYVQNAFIAIEDQRFYKHAGVDLISVGRAVFRDLIAFEKVEGASTITQQLVKNLFLTNDKSWMRKTKEVMGAIYLERNMSKNKILEYYLNEIYFGHGVYGIQEASRFYFNKNVQDLTVSEGAMLAAIPKSPTYFSPVDYPDNAKERRNLVLASMQEMDMLDVEEMTSLQGKTLGIEQGNPDKRPWIETYVDLVLKEMEKKFHISRSQVYRGGYTIVTGIDPDIQRIAYERFQMDEYFKGGSTKGMEGAFVLIDQETGAITAALGGTQFERGDLNRVSVKRQPGSVIKPLSVYGPALETGNYTPYSLLVDEKRTYQENYTPENYNDTYEGKVTMYEALVQSKNAPAVWLLNEIGIPYVKGYFDGLNISLPDQQLAIALGGLSRGISPLEMAKAYRTFVHQGQSVEPYAIIQVKKDGEVVGKVEMKENQIFEPQTAWNMTKMLQAVVNDGTGSYGQFSKALAGKTGTTQHPSVSGMNKDIWFAGYTPEYVGAVWMGYDRTDKEHYVKSGSSAPTKLMKDILTDIDQKRSLAKEFNRPDNVRELSDPVRLPVVDDLQVDRRFGIFSGVTAELTWTPSEDERVIYRIYEKSANGSTLIGEVEGKGTFEDENIRMLEKKTYYIVPYNPLSKESGQPSNEAVID</sequence>
<evidence type="ECO:0000256" key="14">
    <source>
        <dbReference type="ARBA" id="ARBA00034000"/>
    </source>
</evidence>
<dbReference type="Gene3D" id="1.10.3810.10">
    <property type="entry name" value="Biosynthetic peptidoglycan transglycosylase-like"/>
    <property type="match status" value="1"/>
</dbReference>
<keyword evidence="12" id="KW-0511">Multifunctional enzyme</keyword>
<keyword evidence="6 16" id="KW-0812">Transmembrane</keyword>
<evidence type="ECO:0000256" key="9">
    <source>
        <dbReference type="ARBA" id="ARBA00022984"/>
    </source>
</evidence>
<evidence type="ECO:0000256" key="10">
    <source>
        <dbReference type="ARBA" id="ARBA00022989"/>
    </source>
</evidence>
<keyword evidence="4" id="KW-0328">Glycosyltransferase</keyword>
<name>A0ABN1B7L2_9BACI</name>
<feature type="domain" description="Glycosyl transferase family 51" evidence="18">
    <location>
        <begin position="65"/>
        <end position="240"/>
    </location>
</feature>
<feature type="transmembrane region" description="Helical" evidence="16">
    <location>
        <begin position="20"/>
        <end position="41"/>
    </location>
</feature>
<comment type="catalytic activity">
    <reaction evidence="14">
        <text>Preferential cleavage: (Ac)2-L-Lys-D-Ala-|-D-Ala. Also transpeptidation of peptidyl-alanyl moieties that are N-acyl substituents of D-alanine.</text>
        <dbReference type="EC" id="3.4.16.4"/>
    </reaction>
</comment>
<dbReference type="SUPFAM" id="SSF56601">
    <property type="entry name" value="beta-lactamase/transpeptidase-like"/>
    <property type="match status" value="1"/>
</dbReference>
<evidence type="ECO:0000259" key="17">
    <source>
        <dbReference type="Pfam" id="PF00905"/>
    </source>
</evidence>
<keyword evidence="3" id="KW-0645">Protease</keyword>
<gene>
    <name evidence="19" type="ORF">GCM10008986_16170</name>
</gene>
<dbReference type="SUPFAM" id="SSF53955">
    <property type="entry name" value="Lysozyme-like"/>
    <property type="match status" value="1"/>
</dbReference>
<evidence type="ECO:0000256" key="6">
    <source>
        <dbReference type="ARBA" id="ARBA00022692"/>
    </source>
</evidence>
<evidence type="ECO:0000256" key="8">
    <source>
        <dbReference type="ARBA" id="ARBA00022960"/>
    </source>
</evidence>
<dbReference type="Gene3D" id="3.40.710.10">
    <property type="entry name" value="DD-peptidase/beta-lactamase superfamily"/>
    <property type="match status" value="1"/>
</dbReference>
<dbReference type="InterPro" id="IPR012338">
    <property type="entry name" value="Beta-lactam/transpept-like"/>
</dbReference>
<proteinExistence type="predicted"/>
<keyword evidence="8" id="KW-0133">Cell shape</keyword>
<keyword evidence="10 16" id="KW-1133">Transmembrane helix</keyword>
<dbReference type="Proteomes" id="UP001500880">
    <property type="component" value="Unassembled WGS sequence"/>
</dbReference>
<keyword evidence="7" id="KW-0378">Hydrolase</keyword>
<dbReference type="InterPro" id="IPR023346">
    <property type="entry name" value="Lysozyme-like_dom_sf"/>
</dbReference>
<evidence type="ECO:0000256" key="12">
    <source>
        <dbReference type="ARBA" id="ARBA00023268"/>
    </source>
</evidence>
<keyword evidence="20" id="KW-1185">Reference proteome</keyword>
<protein>
    <submittedName>
        <fullName evidence="19">Transglycosylase domain-containing protein</fullName>
    </submittedName>
</protein>
<evidence type="ECO:0000256" key="5">
    <source>
        <dbReference type="ARBA" id="ARBA00022679"/>
    </source>
</evidence>
<dbReference type="NCBIfam" id="TIGR02074">
    <property type="entry name" value="PBP_1a_fam"/>
    <property type="match status" value="1"/>
</dbReference>
<evidence type="ECO:0000256" key="7">
    <source>
        <dbReference type="ARBA" id="ARBA00022801"/>
    </source>
</evidence>
<dbReference type="InterPro" id="IPR050396">
    <property type="entry name" value="Glycosyltr_51/Transpeptidase"/>
</dbReference>
<dbReference type="InterPro" id="IPR001460">
    <property type="entry name" value="PCN-bd_Tpept"/>
</dbReference>
<keyword evidence="5" id="KW-0808">Transferase</keyword>
<evidence type="ECO:0000256" key="2">
    <source>
        <dbReference type="ARBA" id="ARBA00022645"/>
    </source>
</evidence>
<comment type="catalytic activity">
    <reaction evidence="15">
        <text>[GlcNAc-(1-&gt;4)-Mur2Ac(oyl-L-Ala-gamma-D-Glu-L-Lys-D-Ala-D-Ala)](n)-di-trans,octa-cis-undecaprenyl diphosphate + beta-D-GlcNAc-(1-&gt;4)-Mur2Ac(oyl-L-Ala-gamma-D-Glu-L-Lys-D-Ala-D-Ala)-di-trans,octa-cis-undecaprenyl diphosphate = [GlcNAc-(1-&gt;4)-Mur2Ac(oyl-L-Ala-gamma-D-Glu-L-Lys-D-Ala-D-Ala)](n+1)-di-trans,octa-cis-undecaprenyl diphosphate + di-trans,octa-cis-undecaprenyl diphosphate + H(+)</text>
        <dbReference type="Rhea" id="RHEA:23708"/>
        <dbReference type="Rhea" id="RHEA-COMP:9602"/>
        <dbReference type="Rhea" id="RHEA-COMP:9603"/>
        <dbReference type="ChEBI" id="CHEBI:15378"/>
        <dbReference type="ChEBI" id="CHEBI:58405"/>
        <dbReference type="ChEBI" id="CHEBI:60033"/>
        <dbReference type="ChEBI" id="CHEBI:78435"/>
        <dbReference type="EC" id="2.4.99.28"/>
    </reaction>
</comment>
<keyword evidence="9" id="KW-0573">Peptidoglycan synthesis</keyword>
<dbReference type="PANTHER" id="PTHR32282:SF32">
    <property type="entry name" value="PENICILLIN-BINDING PROTEIN 2A"/>
    <property type="match status" value="1"/>
</dbReference>
<evidence type="ECO:0000256" key="13">
    <source>
        <dbReference type="ARBA" id="ARBA00023316"/>
    </source>
</evidence>
<keyword evidence="11 16" id="KW-0472">Membrane</keyword>
<reference evidence="19 20" key="1">
    <citation type="journal article" date="2019" name="Int. J. Syst. Evol. Microbiol.">
        <title>The Global Catalogue of Microorganisms (GCM) 10K type strain sequencing project: providing services to taxonomists for standard genome sequencing and annotation.</title>
        <authorList>
            <consortium name="The Broad Institute Genomics Platform"/>
            <consortium name="The Broad Institute Genome Sequencing Center for Infectious Disease"/>
            <person name="Wu L."/>
            <person name="Ma J."/>
        </authorList>
    </citation>
    <scope>NUCLEOTIDE SEQUENCE [LARGE SCALE GENOMIC DNA]</scope>
    <source>
        <strain evidence="19 20">JCM 12389</strain>
    </source>
</reference>
<keyword evidence="13" id="KW-0961">Cell wall biogenesis/degradation</keyword>
<dbReference type="PANTHER" id="PTHR32282">
    <property type="entry name" value="BINDING PROTEIN TRANSPEPTIDASE, PUTATIVE-RELATED"/>
    <property type="match status" value="1"/>
</dbReference>
<evidence type="ECO:0000256" key="16">
    <source>
        <dbReference type="SAM" id="Phobius"/>
    </source>
</evidence>
<evidence type="ECO:0000256" key="4">
    <source>
        <dbReference type="ARBA" id="ARBA00022676"/>
    </source>
</evidence>
<dbReference type="RefSeq" id="WP_343839635.1">
    <property type="nucleotide sequence ID" value="NZ_BAAADO010000003.1"/>
</dbReference>
<feature type="domain" description="Penicillin-binding protein transpeptidase" evidence="17">
    <location>
        <begin position="332"/>
        <end position="604"/>
    </location>
</feature>
<keyword evidence="1" id="KW-1003">Cell membrane</keyword>
<evidence type="ECO:0000256" key="3">
    <source>
        <dbReference type="ARBA" id="ARBA00022670"/>
    </source>
</evidence>
<evidence type="ECO:0000313" key="19">
    <source>
        <dbReference type="EMBL" id="GAA0490893.1"/>
    </source>
</evidence>
<organism evidence="19 20">
    <name type="scientific">Salinibacillus aidingensis</name>
    <dbReference type="NCBI Taxonomy" id="237684"/>
    <lineage>
        <taxon>Bacteria</taxon>
        <taxon>Bacillati</taxon>
        <taxon>Bacillota</taxon>
        <taxon>Bacilli</taxon>
        <taxon>Bacillales</taxon>
        <taxon>Bacillaceae</taxon>
        <taxon>Salinibacillus</taxon>
    </lineage>
</organism>
<evidence type="ECO:0000256" key="11">
    <source>
        <dbReference type="ARBA" id="ARBA00023136"/>
    </source>
</evidence>